<gene>
    <name evidence="2" type="ORF">GW590_11530</name>
</gene>
<reference evidence="2 3" key="1">
    <citation type="submission" date="2020-01" db="EMBL/GenBank/DDBJ databases">
        <authorList>
            <person name="Lee S.D."/>
        </authorList>
    </citation>
    <scope>NUCLEOTIDE SEQUENCE [LARGE SCALE GENOMIC DNA]</scope>
    <source>
        <strain evidence="2 3">SAP-1</strain>
    </source>
</reference>
<evidence type="ECO:0000259" key="1">
    <source>
        <dbReference type="Pfam" id="PF26110"/>
    </source>
</evidence>
<keyword evidence="3" id="KW-1185">Reference proteome</keyword>
<accession>A0A848MK57</accession>
<organism evidence="2 3">
    <name type="scientific">Rouxiella aceris</name>
    <dbReference type="NCBI Taxonomy" id="2703884"/>
    <lineage>
        <taxon>Bacteria</taxon>
        <taxon>Pseudomonadati</taxon>
        <taxon>Pseudomonadota</taxon>
        <taxon>Gammaproteobacteria</taxon>
        <taxon>Enterobacterales</taxon>
        <taxon>Yersiniaceae</taxon>
        <taxon>Rouxiella</taxon>
    </lineage>
</organism>
<sequence>MDNKFDIKSNILSGSDLRILLNSEHISYGEIHNTLKRKGVFIGDSDKSITVPLLSSTLLTPDQFSQLIETSVNRESVPKNKSLSHELTADGVDWISPLRDIFDDQSSGNNLILDIENIEFIDHPDIVIEDNKKIQIKYKINRKDYSKDWIERDLSFSGEITIERIGNQLKLDFLTTHSSKETERINKKITSKISKSLHSLKIVKSENPNVITFGSFDNDERVRFFKRLTAGIPKYLFTGTVDNIEINLDPKGPAIPNDPQISWMKQTVKRIKIDGDRLNDIFLISDDKYYIYFHIQKMEIEYLFSFGQNTGRCKVSFLFSTTSRKNDNPDDSEFTFYSSRMTTDNIVNTDAKKSISKRIESTLKELVELKYDEILLERKGSSTNTL</sequence>
<evidence type="ECO:0000313" key="2">
    <source>
        <dbReference type="EMBL" id="NMP27491.1"/>
    </source>
</evidence>
<protein>
    <recommendedName>
        <fullName evidence="1">GAPS4b N-terminal domain-containing protein</fullName>
    </recommendedName>
</protein>
<dbReference type="InterPro" id="IPR058955">
    <property type="entry name" value="GAPS4b_N"/>
</dbReference>
<dbReference type="AlphaFoldDB" id="A0A848MK57"/>
<dbReference type="Pfam" id="PF26110">
    <property type="entry name" value="GAPS4b_N"/>
    <property type="match status" value="1"/>
</dbReference>
<reference evidence="2 3" key="2">
    <citation type="submission" date="2020-06" db="EMBL/GenBank/DDBJ databases">
        <title>Polyphasic characterization of a Rahnella strain isolated from tree sap.</title>
        <authorList>
            <person name="Kim I.S."/>
        </authorList>
    </citation>
    <scope>NUCLEOTIDE SEQUENCE [LARGE SCALE GENOMIC DNA]</scope>
    <source>
        <strain evidence="2 3">SAP-1</strain>
    </source>
</reference>
<feature type="domain" description="GAPS4b N-terminal" evidence="1">
    <location>
        <begin position="16"/>
        <end position="76"/>
    </location>
</feature>
<proteinExistence type="predicted"/>
<name>A0A848MK57_9GAMM</name>
<dbReference type="EMBL" id="JAADJU010000005">
    <property type="protein sequence ID" value="NMP27491.1"/>
    <property type="molecule type" value="Genomic_DNA"/>
</dbReference>
<comment type="caution">
    <text evidence="2">The sequence shown here is derived from an EMBL/GenBank/DDBJ whole genome shotgun (WGS) entry which is preliminary data.</text>
</comment>
<dbReference type="Proteomes" id="UP000585363">
    <property type="component" value="Unassembled WGS sequence"/>
</dbReference>
<dbReference type="RefSeq" id="WP_169403195.1">
    <property type="nucleotide sequence ID" value="NZ_JAADJU010000005.1"/>
</dbReference>
<evidence type="ECO:0000313" key="3">
    <source>
        <dbReference type="Proteomes" id="UP000585363"/>
    </source>
</evidence>